<reference evidence="1" key="1">
    <citation type="submission" date="2020-03" db="EMBL/GenBank/DDBJ databases">
        <title>Solimonas marina sp. nov., isolated from deep seawater of the Pacific Ocean.</title>
        <authorList>
            <person name="Liu X."/>
            <person name="Lai Q."/>
            <person name="Sun F."/>
            <person name="Gai Y."/>
            <person name="Li G."/>
            <person name="Shao Z."/>
        </authorList>
    </citation>
    <scope>NUCLEOTIDE SEQUENCE</scope>
    <source>
        <strain evidence="1">C16B3</strain>
    </source>
</reference>
<dbReference type="EMBL" id="JAAVXB010000008">
    <property type="protein sequence ID" value="NKF23437.1"/>
    <property type="molecule type" value="Genomic_DNA"/>
</dbReference>
<dbReference type="Proteomes" id="UP000653472">
    <property type="component" value="Unassembled WGS sequence"/>
</dbReference>
<dbReference type="AlphaFoldDB" id="A0A970B5I6"/>
<name>A0A970B5I6_9GAMM</name>
<comment type="caution">
    <text evidence="1">The sequence shown here is derived from an EMBL/GenBank/DDBJ whole genome shotgun (WGS) entry which is preliminary data.</text>
</comment>
<dbReference type="RefSeq" id="WP_168148769.1">
    <property type="nucleotide sequence ID" value="NZ_JAAVXB010000008.1"/>
</dbReference>
<sequence length="93" mass="10086">MSLLASVAALADPAAAKATKPAAEVGTTLIGDRDSAVGLYLLPWKDEAPSDIDRPPLHFELANKPVDPTTFAARIQREDDNAAYRRVRLEPKF</sequence>
<evidence type="ECO:0000313" key="2">
    <source>
        <dbReference type="Proteomes" id="UP000653472"/>
    </source>
</evidence>
<protein>
    <submittedName>
        <fullName evidence="1">Uncharacterized protein</fullName>
    </submittedName>
</protein>
<gene>
    <name evidence="1" type="ORF">G7Y82_14050</name>
</gene>
<accession>A0A970B5I6</accession>
<organism evidence="1 2">
    <name type="scientific">Solimonas marina</name>
    <dbReference type="NCBI Taxonomy" id="2714601"/>
    <lineage>
        <taxon>Bacteria</taxon>
        <taxon>Pseudomonadati</taxon>
        <taxon>Pseudomonadota</taxon>
        <taxon>Gammaproteobacteria</taxon>
        <taxon>Nevskiales</taxon>
        <taxon>Nevskiaceae</taxon>
        <taxon>Solimonas</taxon>
    </lineage>
</organism>
<keyword evidence="2" id="KW-1185">Reference proteome</keyword>
<evidence type="ECO:0000313" key="1">
    <source>
        <dbReference type="EMBL" id="NKF23437.1"/>
    </source>
</evidence>
<proteinExistence type="predicted"/>